<feature type="domain" description="SRR1-like" evidence="3">
    <location>
        <begin position="82"/>
        <end position="243"/>
    </location>
</feature>
<name>B0WIV1_CULQU</name>
<evidence type="ECO:0000313" key="5">
    <source>
        <dbReference type="EnsemblMetazoa" id="CPIJ007465-PA"/>
    </source>
</evidence>
<comment type="similarity">
    <text evidence="1">Belongs to the SRR1 family.</text>
</comment>
<reference evidence="5" key="2">
    <citation type="submission" date="2020-05" db="UniProtKB">
        <authorList>
            <consortium name="EnsemblMetazoa"/>
        </authorList>
    </citation>
    <scope>IDENTIFICATION</scope>
    <source>
        <strain evidence="5">JHB</strain>
    </source>
</reference>
<dbReference type="KEGG" id="cqu:CpipJ_CPIJ007465"/>
<dbReference type="PANTHER" id="PTHR28626:SF3">
    <property type="entry name" value="SRR1-LIKE PROTEIN"/>
    <property type="match status" value="1"/>
</dbReference>
<dbReference type="InParanoid" id="B0WIV1"/>
<evidence type="ECO:0000256" key="2">
    <source>
        <dbReference type="SAM" id="MobiDB-lite"/>
    </source>
</evidence>
<dbReference type="InterPro" id="IPR012942">
    <property type="entry name" value="SRR1-like"/>
</dbReference>
<dbReference type="GO" id="GO:0005737">
    <property type="term" value="C:cytoplasm"/>
    <property type="evidence" value="ECO:0007669"/>
    <property type="project" value="TreeGrafter"/>
</dbReference>
<accession>B0WIV1</accession>
<dbReference type="Proteomes" id="UP000002320">
    <property type="component" value="Unassembled WGS sequence"/>
</dbReference>
<dbReference type="eggNOG" id="KOG3131">
    <property type="taxonomic scope" value="Eukaryota"/>
</dbReference>
<dbReference type="Pfam" id="PF07985">
    <property type="entry name" value="SRR1"/>
    <property type="match status" value="1"/>
</dbReference>
<dbReference type="OMA" id="VVTRKKW"/>
<proteinExistence type="inferred from homology"/>
<feature type="compositionally biased region" description="Basic and acidic residues" evidence="2">
    <location>
        <begin position="28"/>
        <end position="42"/>
    </location>
</feature>
<evidence type="ECO:0000256" key="1">
    <source>
        <dbReference type="ARBA" id="ARBA00009856"/>
    </source>
</evidence>
<evidence type="ECO:0000259" key="3">
    <source>
        <dbReference type="Pfam" id="PF07985"/>
    </source>
</evidence>
<dbReference type="VEuPathDB" id="VectorBase:CQUJHB014294"/>
<evidence type="ECO:0000313" key="6">
    <source>
        <dbReference type="Proteomes" id="UP000002320"/>
    </source>
</evidence>
<protein>
    <recommendedName>
        <fullName evidence="3">SRR1-like domain-containing protein</fullName>
    </recommendedName>
</protein>
<evidence type="ECO:0000313" key="4">
    <source>
        <dbReference type="EMBL" id="EDS28777.1"/>
    </source>
</evidence>
<dbReference type="HOGENOM" id="CLU_062516_3_0_1"/>
<feature type="region of interest" description="Disordered" evidence="2">
    <location>
        <begin position="21"/>
        <end position="42"/>
    </location>
</feature>
<dbReference type="VEuPathDB" id="VectorBase:CPIJ007465"/>
<dbReference type="FunCoup" id="B0WIV1">
    <property type="interactions" value="739"/>
</dbReference>
<keyword evidence="6" id="KW-1185">Reference proteome</keyword>
<reference evidence="4" key="1">
    <citation type="submission" date="2007-03" db="EMBL/GenBank/DDBJ databases">
        <title>Annotation of Culex pipiens quinquefasciatus.</title>
        <authorList>
            <consortium name="The Broad Institute Genome Sequencing Platform"/>
            <person name="Atkinson P.W."/>
            <person name="Hemingway J."/>
            <person name="Christensen B.M."/>
            <person name="Higgs S."/>
            <person name="Kodira C."/>
            <person name="Hannick L."/>
            <person name="Megy K."/>
            <person name="O'Leary S."/>
            <person name="Pearson M."/>
            <person name="Haas B.J."/>
            <person name="Mauceli E."/>
            <person name="Wortman J.R."/>
            <person name="Lee N.H."/>
            <person name="Guigo R."/>
            <person name="Stanke M."/>
            <person name="Alvarado L."/>
            <person name="Amedeo P."/>
            <person name="Antoine C.H."/>
            <person name="Arensburger P."/>
            <person name="Bidwell S.L."/>
            <person name="Crawford M."/>
            <person name="Camaro F."/>
            <person name="Devon K."/>
            <person name="Engels R."/>
            <person name="Hammond M."/>
            <person name="Howarth C."/>
            <person name="Koehrsen M."/>
            <person name="Lawson D."/>
            <person name="Montgomery P."/>
            <person name="Nene V."/>
            <person name="Nusbaum C."/>
            <person name="Puiu D."/>
            <person name="Romero-Severson J."/>
            <person name="Severson D.W."/>
            <person name="Shumway M."/>
            <person name="Sisk P."/>
            <person name="Stolte C."/>
            <person name="Zeng Q."/>
            <person name="Eisenstadt E."/>
            <person name="Fraser-Liggett C."/>
            <person name="Strausberg R."/>
            <person name="Galagan J."/>
            <person name="Birren B."/>
            <person name="Collins F.H."/>
        </authorList>
    </citation>
    <scope>NUCLEOTIDE SEQUENCE [LARGE SCALE GENOMIC DNA]</scope>
    <source>
        <strain evidence="4">JHB</strain>
    </source>
</reference>
<dbReference type="GO" id="GO:0005634">
    <property type="term" value="C:nucleus"/>
    <property type="evidence" value="ECO:0007669"/>
    <property type="project" value="TreeGrafter"/>
</dbReference>
<dbReference type="OrthoDB" id="551431at2759"/>
<gene>
    <name evidence="5" type="primary">6038941</name>
    <name evidence="4" type="ORF">CpipJ_CPIJ007465</name>
</gene>
<dbReference type="EnsemblMetazoa" id="CPIJ007465-RA">
    <property type="protein sequence ID" value="CPIJ007465-PA"/>
    <property type="gene ID" value="CPIJ007465"/>
</dbReference>
<organism>
    <name type="scientific">Culex quinquefasciatus</name>
    <name type="common">Southern house mosquito</name>
    <name type="synonym">Culex pungens</name>
    <dbReference type="NCBI Taxonomy" id="7176"/>
    <lineage>
        <taxon>Eukaryota</taxon>
        <taxon>Metazoa</taxon>
        <taxon>Ecdysozoa</taxon>
        <taxon>Arthropoda</taxon>
        <taxon>Hexapoda</taxon>
        <taxon>Insecta</taxon>
        <taxon>Pterygota</taxon>
        <taxon>Neoptera</taxon>
        <taxon>Endopterygota</taxon>
        <taxon>Diptera</taxon>
        <taxon>Nematocera</taxon>
        <taxon>Culicoidea</taxon>
        <taxon>Culicidae</taxon>
        <taxon>Culicinae</taxon>
        <taxon>Culicini</taxon>
        <taxon>Culex</taxon>
        <taxon>Culex</taxon>
    </lineage>
</organism>
<sequence>MSNTEPSPSSADGFISVCRAKGKRRGQKASERKVHSKSEPVGTEERASAEFVPVFRRIAEAECDLQESSFFTGAIEKILPVLKQGHIREIVCLGLGKLAECNISRYQLAFVRCLQRRLALEKVQYFDPVFTSREKEILRQLDGIVLEENLEGKYAAKQNTLFYLPHCPKQISNNLLWKNWNLDKLGRIYLICNSFEQIITNSPERFLQNNAHYILQIAKNTVEVPIENNFKYTDIFNDTSFHYFNTTLLQSKGSSFWEATEPNYTVEDLELITKTKSLHLTGNGLKNAAKIAD</sequence>
<dbReference type="AlphaFoldDB" id="B0WIV1"/>
<dbReference type="InterPro" id="IPR040044">
    <property type="entry name" value="SRR1L"/>
</dbReference>
<dbReference type="PANTHER" id="PTHR28626">
    <property type="entry name" value="SRR1-LIKE PROTEIN"/>
    <property type="match status" value="1"/>
</dbReference>
<dbReference type="EMBL" id="DS231953">
    <property type="protein sequence ID" value="EDS28777.1"/>
    <property type="molecule type" value="Genomic_DNA"/>
</dbReference>